<dbReference type="InterPro" id="IPR036388">
    <property type="entry name" value="WH-like_DNA-bd_sf"/>
</dbReference>
<reference evidence="8 9" key="1">
    <citation type="submission" date="2016-11" db="EMBL/GenBank/DDBJ databases">
        <authorList>
            <person name="Jaros S."/>
            <person name="Januszkiewicz K."/>
            <person name="Wedrychowicz H."/>
        </authorList>
    </citation>
    <scope>NUCLEOTIDE SEQUENCE [LARGE SCALE GENOMIC DNA]</scope>
    <source>
        <strain evidence="8 9">DSM 8605</strain>
    </source>
</reference>
<accession>A0A1M5TT12</accession>
<dbReference type="AlphaFoldDB" id="A0A1M5TT12"/>
<evidence type="ECO:0000256" key="4">
    <source>
        <dbReference type="ARBA" id="ARBA00023125"/>
    </source>
</evidence>
<feature type="domain" description="RNA polymerase sigma-70 region 4" evidence="7">
    <location>
        <begin position="126"/>
        <end position="163"/>
    </location>
</feature>
<sequence>MLEDDIKLIDKILEGDTTSFEKIVDKYEMGIMRYIYTMVKNVATAEDICQEVFIQVYNKLDTYNKNYKFSNWLIQIAKNKTIDYIRKENRTKVFNIDEAYNVSSKEISPEDSAEFNETKEYLKKYIEGLEEIEKQIIILRYSTKKTFKDIGTILDISESTVKKKFYKTRQEYKEYVCKLERRCEYGL</sequence>
<name>A0A1M5TT12_9CLOT</name>
<dbReference type="Gene3D" id="1.10.10.10">
    <property type="entry name" value="Winged helix-like DNA-binding domain superfamily/Winged helix DNA-binding domain"/>
    <property type="match status" value="1"/>
</dbReference>
<dbReference type="PANTHER" id="PTHR43133:SF51">
    <property type="entry name" value="RNA POLYMERASE SIGMA FACTOR"/>
    <property type="match status" value="1"/>
</dbReference>
<dbReference type="NCBIfam" id="TIGR02937">
    <property type="entry name" value="sigma70-ECF"/>
    <property type="match status" value="1"/>
</dbReference>
<evidence type="ECO:0000259" key="7">
    <source>
        <dbReference type="Pfam" id="PF04545"/>
    </source>
</evidence>
<evidence type="ECO:0000256" key="2">
    <source>
        <dbReference type="ARBA" id="ARBA00023015"/>
    </source>
</evidence>
<comment type="similarity">
    <text evidence="1">Belongs to the sigma-70 factor family. ECF subfamily.</text>
</comment>
<keyword evidence="4" id="KW-0238">DNA-binding</keyword>
<dbReference type="CDD" id="cd06171">
    <property type="entry name" value="Sigma70_r4"/>
    <property type="match status" value="1"/>
</dbReference>
<dbReference type="InterPro" id="IPR039425">
    <property type="entry name" value="RNA_pol_sigma-70-like"/>
</dbReference>
<dbReference type="Pfam" id="PF04545">
    <property type="entry name" value="Sigma70_r4"/>
    <property type="match status" value="1"/>
</dbReference>
<dbReference type="SUPFAM" id="SSF88946">
    <property type="entry name" value="Sigma2 domain of RNA polymerase sigma factors"/>
    <property type="match status" value="1"/>
</dbReference>
<evidence type="ECO:0000256" key="3">
    <source>
        <dbReference type="ARBA" id="ARBA00023082"/>
    </source>
</evidence>
<evidence type="ECO:0000313" key="8">
    <source>
        <dbReference type="EMBL" id="SHH53917.1"/>
    </source>
</evidence>
<dbReference type="EMBL" id="FQXM01000006">
    <property type="protein sequence ID" value="SHH53917.1"/>
    <property type="molecule type" value="Genomic_DNA"/>
</dbReference>
<organism evidence="8 9">
    <name type="scientific">Clostridium grantii DSM 8605</name>
    <dbReference type="NCBI Taxonomy" id="1121316"/>
    <lineage>
        <taxon>Bacteria</taxon>
        <taxon>Bacillati</taxon>
        <taxon>Bacillota</taxon>
        <taxon>Clostridia</taxon>
        <taxon>Eubacteriales</taxon>
        <taxon>Clostridiaceae</taxon>
        <taxon>Clostridium</taxon>
    </lineage>
</organism>
<proteinExistence type="inferred from homology"/>
<dbReference type="GO" id="GO:0003677">
    <property type="term" value="F:DNA binding"/>
    <property type="evidence" value="ECO:0007669"/>
    <property type="project" value="UniProtKB-KW"/>
</dbReference>
<keyword evidence="3" id="KW-0731">Sigma factor</keyword>
<dbReference type="GO" id="GO:0006352">
    <property type="term" value="P:DNA-templated transcription initiation"/>
    <property type="evidence" value="ECO:0007669"/>
    <property type="project" value="InterPro"/>
</dbReference>
<dbReference type="STRING" id="1121316.SAMN02745207_01479"/>
<dbReference type="OrthoDB" id="9789355at2"/>
<dbReference type="InterPro" id="IPR014284">
    <property type="entry name" value="RNA_pol_sigma-70_dom"/>
</dbReference>
<feature type="domain" description="RNA polymerase sigma-70 region 2" evidence="6">
    <location>
        <begin position="24"/>
        <end position="91"/>
    </location>
</feature>
<protein>
    <submittedName>
        <fullName evidence="8">RNA polymerase sigma-70 factor, ECF subfamily</fullName>
    </submittedName>
</protein>
<dbReference type="Proteomes" id="UP000184447">
    <property type="component" value="Unassembled WGS sequence"/>
</dbReference>
<dbReference type="Pfam" id="PF04542">
    <property type="entry name" value="Sigma70_r2"/>
    <property type="match status" value="1"/>
</dbReference>
<dbReference type="InterPro" id="IPR007627">
    <property type="entry name" value="RNA_pol_sigma70_r2"/>
</dbReference>
<dbReference type="GO" id="GO:0016987">
    <property type="term" value="F:sigma factor activity"/>
    <property type="evidence" value="ECO:0007669"/>
    <property type="project" value="UniProtKB-KW"/>
</dbReference>
<gene>
    <name evidence="8" type="ORF">SAMN02745207_01479</name>
</gene>
<keyword evidence="5" id="KW-0804">Transcription</keyword>
<dbReference type="PANTHER" id="PTHR43133">
    <property type="entry name" value="RNA POLYMERASE ECF-TYPE SIGMA FACTO"/>
    <property type="match status" value="1"/>
</dbReference>
<evidence type="ECO:0000259" key="6">
    <source>
        <dbReference type="Pfam" id="PF04542"/>
    </source>
</evidence>
<evidence type="ECO:0000313" key="9">
    <source>
        <dbReference type="Proteomes" id="UP000184447"/>
    </source>
</evidence>
<dbReference type="SUPFAM" id="SSF88659">
    <property type="entry name" value="Sigma3 and sigma4 domains of RNA polymerase sigma factors"/>
    <property type="match status" value="1"/>
</dbReference>
<dbReference type="InterPro" id="IPR013324">
    <property type="entry name" value="RNA_pol_sigma_r3/r4-like"/>
</dbReference>
<dbReference type="Gene3D" id="1.10.1740.10">
    <property type="match status" value="1"/>
</dbReference>
<dbReference type="InterPro" id="IPR007630">
    <property type="entry name" value="RNA_pol_sigma70_r4"/>
</dbReference>
<dbReference type="RefSeq" id="WP_073337784.1">
    <property type="nucleotide sequence ID" value="NZ_FQXM01000006.1"/>
</dbReference>
<dbReference type="InterPro" id="IPR013325">
    <property type="entry name" value="RNA_pol_sigma_r2"/>
</dbReference>
<evidence type="ECO:0000256" key="1">
    <source>
        <dbReference type="ARBA" id="ARBA00010641"/>
    </source>
</evidence>
<evidence type="ECO:0000256" key="5">
    <source>
        <dbReference type="ARBA" id="ARBA00023163"/>
    </source>
</evidence>
<keyword evidence="2" id="KW-0805">Transcription regulation</keyword>
<keyword evidence="9" id="KW-1185">Reference proteome</keyword>